<feature type="domain" description="SHSP" evidence="3">
    <location>
        <begin position="25"/>
        <end position="138"/>
    </location>
</feature>
<evidence type="ECO:0000256" key="1">
    <source>
        <dbReference type="PROSITE-ProRule" id="PRU00285"/>
    </source>
</evidence>
<reference evidence="5" key="1">
    <citation type="journal article" date="2019" name="Int. J. Syst. Evol. Microbiol.">
        <title>The Global Catalogue of Microorganisms (GCM) 10K type strain sequencing project: providing services to taxonomists for standard genome sequencing and annotation.</title>
        <authorList>
            <consortium name="The Broad Institute Genomics Platform"/>
            <consortium name="The Broad Institute Genome Sequencing Center for Infectious Disease"/>
            <person name="Wu L."/>
            <person name="Ma J."/>
        </authorList>
    </citation>
    <scope>NUCLEOTIDE SEQUENCE [LARGE SCALE GENOMIC DNA]</scope>
    <source>
        <strain evidence="5">KLKA75</strain>
    </source>
</reference>
<dbReference type="EMBL" id="JBHSIT010000002">
    <property type="protein sequence ID" value="MFC4907027.1"/>
    <property type="molecule type" value="Genomic_DNA"/>
</dbReference>
<dbReference type="Gene3D" id="2.60.40.790">
    <property type="match status" value="1"/>
</dbReference>
<sequence length="138" mass="16005">MSRMERWEPRSLMPELYDLFESPFGMLRPGTSPVVRIESYTEGDSYVVRAELPGMDPDKDLEITVSHGMLRIRGERQTEEREAHRSEFRYGSFSRAMPIPAGVKSEDIKARYDKGILTVRMPLPETAKQETRRITIQK</sequence>
<name>A0ABV9TW52_9ACTN</name>
<protein>
    <submittedName>
        <fullName evidence="4">Hsp20/alpha crystallin family protein</fullName>
    </submittedName>
</protein>
<dbReference type="PROSITE" id="PS01031">
    <property type="entry name" value="SHSP"/>
    <property type="match status" value="1"/>
</dbReference>
<gene>
    <name evidence="4" type="ORF">ACFPCY_06835</name>
</gene>
<organism evidence="4 5">
    <name type="scientific">Actinomadura gamaensis</name>
    <dbReference type="NCBI Taxonomy" id="1763541"/>
    <lineage>
        <taxon>Bacteria</taxon>
        <taxon>Bacillati</taxon>
        <taxon>Actinomycetota</taxon>
        <taxon>Actinomycetes</taxon>
        <taxon>Streptosporangiales</taxon>
        <taxon>Thermomonosporaceae</taxon>
        <taxon>Actinomadura</taxon>
    </lineage>
</organism>
<dbReference type="InterPro" id="IPR008978">
    <property type="entry name" value="HSP20-like_chaperone"/>
</dbReference>
<dbReference type="InterPro" id="IPR031107">
    <property type="entry name" value="Small_HSP"/>
</dbReference>
<evidence type="ECO:0000313" key="5">
    <source>
        <dbReference type="Proteomes" id="UP001595872"/>
    </source>
</evidence>
<dbReference type="RefSeq" id="WP_378252768.1">
    <property type="nucleotide sequence ID" value="NZ_JBHSIT010000002.1"/>
</dbReference>
<comment type="caution">
    <text evidence="4">The sequence shown here is derived from an EMBL/GenBank/DDBJ whole genome shotgun (WGS) entry which is preliminary data.</text>
</comment>
<proteinExistence type="inferred from homology"/>
<dbReference type="Proteomes" id="UP001595872">
    <property type="component" value="Unassembled WGS sequence"/>
</dbReference>
<dbReference type="Pfam" id="PF00011">
    <property type="entry name" value="HSP20"/>
    <property type="match status" value="1"/>
</dbReference>
<dbReference type="CDD" id="cd06464">
    <property type="entry name" value="ACD_sHsps-like"/>
    <property type="match status" value="1"/>
</dbReference>
<accession>A0ABV9TW52</accession>
<dbReference type="SUPFAM" id="SSF49764">
    <property type="entry name" value="HSP20-like chaperones"/>
    <property type="match status" value="1"/>
</dbReference>
<keyword evidence="5" id="KW-1185">Reference proteome</keyword>
<evidence type="ECO:0000259" key="3">
    <source>
        <dbReference type="PROSITE" id="PS01031"/>
    </source>
</evidence>
<evidence type="ECO:0000313" key="4">
    <source>
        <dbReference type="EMBL" id="MFC4907027.1"/>
    </source>
</evidence>
<dbReference type="InterPro" id="IPR002068">
    <property type="entry name" value="A-crystallin/Hsp20_dom"/>
</dbReference>
<dbReference type="PANTHER" id="PTHR11527">
    <property type="entry name" value="HEAT-SHOCK PROTEIN 20 FAMILY MEMBER"/>
    <property type="match status" value="1"/>
</dbReference>
<comment type="similarity">
    <text evidence="1 2">Belongs to the small heat shock protein (HSP20) family.</text>
</comment>
<evidence type="ECO:0000256" key="2">
    <source>
        <dbReference type="RuleBase" id="RU003616"/>
    </source>
</evidence>